<dbReference type="InterPro" id="IPR050279">
    <property type="entry name" value="Plant_def-hormone_signal"/>
</dbReference>
<dbReference type="InterPro" id="IPR024949">
    <property type="entry name" value="Bet_v_I_allergen"/>
</dbReference>
<evidence type="ECO:0000256" key="3">
    <source>
        <dbReference type="ARBA" id="ARBA00023265"/>
    </source>
</evidence>
<keyword evidence="6" id="KW-1185">Reference proteome</keyword>
<feature type="domain" description="Bet v I/Major latex protein" evidence="4">
    <location>
        <begin position="1"/>
        <end position="134"/>
    </location>
</feature>
<comment type="similarity">
    <text evidence="1">Belongs to the BetVI family.</text>
</comment>
<organism evidence="5 6">
    <name type="scientific">Vigna unguiculata</name>
    <name type="common">Cowpea</name>
    <dbReference type="NCBI Taxonomy" id="3917"/>
    <lineage>
        <taxon>Eukaryota</taxon>
        <taxon>Viridiplantae</taxon>
        <taxon>Streptophyta</taxon>
        <taxon>Embryophyta</taxon>
        <taxon>Tracheophyta</taxon>
        <taxon>Spermatophyta</taxon>
        <taxon>Magnoliopsida</taxon>
        <taxon>eudicotyledons</taxon>
        <taxon>Gunneridae</taxon>
        <taxon>Pentapetalae</taxon>
        <taxon>rosids</taxon>
        <taxon>fabids</taxon>
        <taxon>Fabales</taxon>
        <taxon>Fabaceae</taxon>
        <taxon>Papilionoideae</taxon>
        <taxon>50 kb inversion clade</taxon>
        <taxon>NPAAA clade</taxon>
        <taxon>indigoferoid/millettioid clade</taxon>
        <taxon>Phaseoleae</taxon>
        <taxon>Vigna</taxon>
    </lineage>
</organism>
<dbReference type="Proteomes" id="UP000501690">
    <property type="component" value="Linkage Group LG2"/>
</dbReference>
<evidence type="ECO:0000256" key="2">
    <source>
        <dbReference type="ARBA" id="ARBA00022821"/>
    </source>
</evidence>
<dbReference type="PANTHER" id="PTHR31213">
    <property type="entry name" value="OS08G0374000 PROTEIN-RELATED"/>
    <property type="match status" value="1"/>
</dbReference>
<keyword evidence="3" id="KW-0568">Pathogenesis-related protein</keyword>
<dbReference type="GO" id="GO:0005634">
    <property type="term" value="C:nucleus"/>
    <property type="evidence" value="ECO:0007669"/>
    <property type="project" value="TreeGrafter"/>
</dbReference>
<evidence type="ECO:0000313" key="6">
    <source>
        <dbReference type="Proteomes" id="UP000501690"/>
    </source>
</evidence>
<proteinExistence type="inferred from homology"/>
<dbReference type="GO" id="GO:0005737">
    <property type="term" value="C:cytoplasm"/>
    <property type="evidence" value="ECO:0007669"/>
    <property type="project" value="TreeGrafter"/>
</dbReference>
<dbReference type="SUPFAM" id="SSF55961">
    <property type="entry name" value="Bet v1-like"/>
    <property type="match status" value="2"/>
</dbReference>
<evidence type="ECO:0000259" key="4">
    <source>
        <dbReference type="Pfam" id="PF00407"/>
    </source>
</evidence>
<dbReference type="Gene3D" id="3.30.530.20">
    <property type="match status" value="2"/>
</dbReference>
<feature type="domain" description="Bet v I/Major latex protein" evidence="4">
    <location>
        <begin position="180"/>
        <end position="333"/>
    </location>
</feature>
<dbReference type="PANTHER" id="PTHR31213:SF55">
    <property type="entry name" value="STRESS-INDUCED PROTEIN SAM22"/>
    <property type="match status" value="1"/>
</dbReference>
<dbReference type="InterPro" id="IPR023393">
    <property type="entry name" value="START-like_dom_sf"/>
</dbReference>
<sequence>MAVFTFEDETTSPVVPATLYKALVKDADNIVPKAVDSFKSVEIVEGNGGPGTIKKISFLEDGETKFVLHKIEAIDEANLGYSYSIVGGVALPDTAEKITIDTKLSDGSNGGSVVKLSIKYHSKGDTPPNEDELKAGKAKSDALFKIPLLCQIPTNQTSSSPYILISYTFPFSSISVSLSMAVFTFEDETTSPVVPATLYKALVKDADNIVPKAVDSFKSVEIVEGNGGPGTIKKISFLEDGETKFVLHKIEAIDEANLGYSYSIVGGVALPDTAEKITIDTKLSDGSNGGSVVKLSIKYHSKGDTPPNEDELKAGKAKSDALFKVIEAYLLANA</sequence>
<dbReference type="EMBL" id="CP039346">
    <property type="protein sequence ID" value="QCD80025.1"/>
    <property type="molecule type" value="Genomic_DNA"/>
</dbReference>
<dbReference type="FunFam" id="3.30.530.20:FF:000007">
    <property type="entry name" value="Major pollen allergen Bet v 1-A"/>
    <property type="match status" value="2"/>
</dbReference>
<dbReference type="AlphaFoldDB" id="A0A4D6KU85"/>
<dbReference type="GO" id="GO:0038023">
    <property type="term" value="F:signaling receptor activity"/>
    <property type="evidence" value="ECO:0007669"/>
    <property type="project" value="InterPro"/>
</dbReference>
<accession>A0A4D6KU85</accession>
<evidence type="ECO:0000256" key="1">
    <source>
        <dbReference type="ARBA" id="ARBA00009744"/>
    </source>
</evidence>
<dbReference type="PROSITE" id="PS00451">
    <property type="entry name" value="PATHOGENESIS_BETVI"/>
    <property type="match status" value="2"/>
</dbReference>
<dbReference type="GO" id="GO:0010427">
    <property type="term" value="F:abscisic acid binding"/>
    <property type="evidence" value="ECO:0007669"/>
    <property type="project" value="InterPro"/>
</dbReference>
<protein>
    <submittedName>
        <fullName evidence="5">Bet v I type allergen</fullName>
    </submittedName>
</protein>
<dbReference type="CDD" id="cd07816">
    <property type="entry name" value="Bet_v1-like"/>
    <property type="match status" value="2"/>
</dbReference>
<keyword evidence="2" id="KW-0611">Plant defense</keyword>
<name>A0A4D6KU85_VIGUN</name>
<reference evidence="5 6" key="1">
    <citation type="submission" date="2019-04" db="EMBL/GenBank/DDBJ databases">
        <title>An improved genome assembly and genetic linkage map for asparagus bean, Vigna unguiculata ssp. sesquipedialis.</title>
        <authorList>
            <person name="Xia Q."/>
            <person name="Zhang R."/>
            <person name="Dong Y."/>
        </authorList>
    </citation>
    <scope>NUCLEOTIDE SEQUENCE [LARGE SCALE GENOMIC DNA]</scope>
    <source>
        <tissue evidence="5">Leaf</tissue>
    </source>
</reference>
<dbReference type="GO" id="GO:0006952">
    <property type="term" value="P:defense response"/>
    <property type="evidence" value="ECO:0007669"/>
    <property type="project" value="UniProtKB-KW"/>
</dbReference>
<dbReference type="GO" id="GO:0009738">
    <property type="term" value="P:abscisic acid-activated signaling pathway"/>
    <property type="evidence" value="ECO:0007669"/>
    <property type="project" value="InterPro"/>
</dbReference>
<dbReference type="GO" id="GO:0004864">
    <property type="term" value="F:protein phosphatase inhibitor activity"/>
    <property type="evidence" value="ECO:0007669"/>
    <property type="project" value="InterPro"/>
</dbReference>
<dbReference type="Pfam" id="PF00407">
    <property type="entry name" value="Bet_v_1"/>
    <property type="match status" value="2"/>
</dbReference>
<gene>
    <name evidence="5" type="ORF">DEO72_LG2g344</name>
</gene>
<dbReference type="InterPro" id="IPR000916">
    <property type="entry name" value="Bet_v_I/MLP"/>
</dbReference>
<evidence type="ECO:0000313" key="5">
    <source>
        <dbReference type="EMBL" id="QCD80025.1"/>
    </source>
</evidence>
<dbReference type="PRINTS" id="PR00634">
    <property type="entry name" value="BETALLERGEN"/>
</dbReference>